<reference evidence="3 4" key="1">
    <citation type="submission" date="2016-02" db="EMBL/GenBank/DDBJ databases">
        <title>Complete Genome of H5569, the type strain of the newly described species Haematospirillium jordaniae.</title>
        <authorList>
            <person name="Nicholson A.C."/>
            <person name="Humrighouse B.W."/>
            <person name="Loparov V."/>
            <person name="McQuiston J.R."/>
        </authorList>
    </citation>
    <scope>NUCLEOTIDE SEQUENCE [LARGE SCALE GENOMIC DNA]</scope>
    <source>
        <strain evidence="3 4">H5569</strain>
    </source>
</reference>
<evidence type="ECO:0000313" key="3">
    <source>
        <dbReference type="EMBL" id="AMW35064.1"/>
    </source>
</evidence>
<dbReference type="GO" id="GO:0016289">
    <property type="term" value="F:acyl-CoA hydrolase activity"/>
    <property type="evidence" value="ECO:0007669"/>
    <property type="project" value="UniProtKB-ARBA"/>
</dbReference>
<keyword evidence="4" id="KW-1185">Reference proteome</keyword>
<accession>A0A143DEA5</accession>
<dbReference type="NCBIfam" id="TIGR02286">
    <property type="entry name" value="PaaD"/>
    <property type="match status" value="1"/>
</dbReference>
<dbReference type="AlphaFoldDB" id="A0A143DEA5"/>
<dbReference type="OrthoDB" id="32575at2"/>
<dbReference type="InterPro" id="IPR052723">
    <property type="entry name" value="Acyl-CoA_thioesterase_PaaI"/>
</dbReference>
<dbReference type="PANTHER" id="PTHR42856:SF1">
    <property type="entry name" value="ACYL-COENZYME A THIOESTERASE PAAI"/>
    <property type="match status" value="1"/>
</dbReference>
<dbReference type="InterPro" id="IPR029069">
    <property type="entry name" value="HotDog_dom_sf"/>
</dbReference>
<name>A0A143DEA5_9PROT</name>
<dbReference type="SUPFAM" id="SSF54637">
    <property type="entry name" value="Thioesterase/thiol ester dehydrase-isomerase"/>
    <property type="match status" value="1"/>
</dbReference>
<dbReference type="InterPro" id="IPR011973">
    <property type="entry name" value="PaaD"/>
</dbReference>
<gene>
    <name evidence="3" type="ORF">AY555_07620</name>
</gene>
<evidence type="ECO:0000259" key="2">
    <source>
        <dbReference type="Pfam" id="PF03061"/>
    </source>
</evidence>
<dbReference type="EMBL" id="CP014525">
    <property type="protein sequence ID" value="AMW35064.1"/>
    <property type="molecule type" value="Genomic_DNA"/>
</dbReference>
<evidence type="ECO:0000313" key="4">
    <source>
        <dbReference type="Proteomes" id="UP000076066"/>
    </source>
</evidence>
<dbReference type="PANTHER" id="PTHR42856">
    <property type="entry name" value="ACYL-COENZYME A THIOESTERASE PAAI"/>
    <property type="match status" value="1"/>
</dbReference>
<sequence length="150" mass="16087">MIKNSEENTQHIAEAVSAALYSRDHTSHMLGIVVEAVSPGSARLSMTVRQDMVNGHGILHGGLCFTLADTCLAHACHSRNIRAVTHSCTITYTAPGQLGDELIAEGQEIWTKERNGMVDVTVSRRSDGAVIALLRGHVRCIGGVVTEQTP</sequence>
<keyword evidence="1" id="KW-0378">Hydrolase</keyword>
<dbReference type="CDD" id="cd03443">
    <property type="entry name" value="PaaI_thioesterase"/>
    <property type="match status" value="1"/>
</dbReference>
<dbReference type="KEGG" id="hjo:AY555_07620"/>
<organism evidence="3 4">
    <name type="scientific">Haematospirillum jordaniae</name>
    <dbReference type="NCBI Taxonomy" id="1549855"/>
    <lineage>
        <taxon>Bacteria</taxon>
        <taxon>Pseudomonadati</taxon>
        <taxon>Pseudomonadota</taxon>
        <taxon>Alphaproteobacteria</taxon>
        <taxon>Rhodospirillales</taxon>
        <taxon>Novispirillaceae</taxon>
        <taxon>Haematospirillum</taxon>
    </lineage>
</organism>
<feature type="domain" description="Thioesterase" evidence="2">
    <location>
        <begin position="56"/>
        <end position="128"/>
    </location>
</feature>
<evidence type="ECO:0000256" key="1">
    <source>
        <dbReference type="ARBA" id="ARBA00022801"/>
    </source>
</evidence>
<dbReference type="InterPro" id="IPR003736">
    <property type="entry name" value="PAAI_dom"/>
</dbReference>
<dbReference type="Pfam" id="PF03061">
    <property type="entry name" value="4HBT"/>
    <property type="match status" value="1"/>
</dbReference>
<dbReference type="InterPro" id="IPR006683">
    <property type="entry name" value="Thioestr_dom"/>
</dbReference>
<dbReference type="Proteomes" id="UP000076066">
    <property type="component" value="Chromosome"/>
</dbReference>
<dbReference type="NCBIfam" id="TIGR00369">
    <property type="entry name" value="unchar_dom_1"/>
    <property type="match status" value="1"/>
</dbReference>
<dbReference type="Gene3D" id="3.10.129.10">
    <property type="entry name" value="Hotdog Thioesterase"/>
    <property type="match status" value="1"/>
</dbReference>
<dbReference type="STRING" id="1549855.AY555_07620"/>
<protein>
    <submittedName>
        <fullName evidence="3">Phenylacetic acid degradation protein</fullName>
    </submittedName>
</protein>
<proteinExistence type="predicted"/>